<feature type="transmembrane region" description="Helical" evidence="7">
    <location>
        <begin position="102"/>
        <end position="124"/>
    </location>
</feature>
<feature type="transmembrane region" description="Helical" evidence="7">
    <location>
        <begin position="232"/>
        <end position="258"/>
    </location>
</feature>
<dbReference type="RefSeq" id="WP_048085031.1">
    <property type="nucleotide sequence ID" value="NZ_CP006933.1"/>
</dbReference>
<evidence type="ECO:0000256" key="5">
    <source>
        <dbReference type="ARBA" id="ARBA00022989"/>
    </source>
</evidence>
<dbReference type="InterPro" id="IPR011701">
    <property type="entry name" value="MFS"/>
</dbReference>
<dbReference type="PATRIC" id="fig|2162.10.peg.1413"/>
<dbReference type="SUPFAM" id="SSF103473">
    <property type="entry name" value="MFS general substrate transporter"/>
    <property type="match status" value="2"/>
</dbReference>
<evidence type="ECO:0000256" key="2">
    <source>
        <dbReference type="ARBA" id="ARBA00022448"/>
    </source>
</evidence>
<feature type="transmembrane region" description="Helical" evidence="7">
    <location>
        <begin position="347"/>
        <end position="366"/>
    </location>
</feature>
<keyword evidence="4 7" id="KW-0812">Transmembrane</keyword>
<dbReference type="EMBL" id="LN734822">
    <property type="protein sequence ID" value="CEL24987.1"/>
    <property type="molecule type" value="Genomic_DNA"/>
</dbReference>
<comment type="subcellular location">
    <subcellularLocation>
        <location evidence="1">Cell membrane</location>
        <topology evidence="1">Multi-pass membrane protein</topology>
    </subcellularLocation>
</comment>
<evidence type="ECO:0000256" key="6">
    <source>
        <dbReference type="ARBA" id="ARBA00023136"/>
    </source>
</evidence>
<sequence length="523" mass="57125">MVDKVKTGWAVLFVVSLSLFIIGLDSTFMNVAMMYLVKDLHTTLGNVQSIIAVYTLVMGCFVLFGAKMQDVIGRKRTFLTGAIIYGIGTVIAATSLNSSMLLLGWSVIEGFGAALMLPATSAIITSTYSGPRRTFALGFTATVFTVSVAIGPLLGGFLTTFYSWRWGFGLETIVVLAILLLSRHLTESKKVLQWSDLNIKGALLSAAGILIVIIGVLQLNTPYTWLNYAGTIINPVGFAVAMAMILTGVILLVIFFFYQRKLIRQGKKSFMNVDILKSRPFTFGVVSILIMALIQAGIFYLVPLYVQTRWQTDALTTGLILLAAPLGSLLFSLSASKLTRYLKHNHLVSIGFVVSMVAILTLYLVFLDYANLTIYHLIPGLFILGAGLGLALPNLNNIILSSLDESQYADGSGILSTFNNVGSSIGTVLIGLIFFIAVYFSVASSLPVEYPQYQDQQILNQDIYSWVDQVLHPNITSIEKDHNLRSLTLYSGAQGMQFAFLSTALLLFVGFLLSLFIKPPPME</sequence>
<evidence type="ECO:0000313" key="10">
    <source>
        <dbReference type="EMBL" id="CEL24987.1"/>
    </source>
</evidence>
<gene>
    <name evidence="9" type="ORF">BRM9_0992</name>
    <name evidence="10" type="ORF">MB9_1350</name>
</gene>
<feature type="transmembrane region" description="Helical" evidence="7">
    <location>
        <begin position="202"/>
        <end position="220"/>
    </location>
</feature>
<protein>
    <submittedName>
        <fullName evidence="9">MFS transporter</fullName>
    </submittedName>
    <submittedName>
        <fullName evidence="10">Major facilitator superfamily protein</fullName>
    </submittedName>
</protein>
<dbReference type="PANTHER" id="PTHR42718:SF46">
    <property type="entry name" value="BLR6921 PROTEIN"/>
    <property type="match status" value="1"/>
</dbReference>
<keyword evidence="6 7" id="KW-0472">Membrane</keyword>
<dbReference type="Gene3D" id="1.20.1720.10">
    <property type="entry name" value="Multidrug resistance protein D"/>
    <property type="match status" value="1"/>
</dbReference>
<evidence type="ECO:0000256" key="3">
    <source>
        <dbReference type="ARBA" id="ARBA00022475"/>
    </source>
</evidence>
<organism evidence="9 11">
    <name type="scientific">Methanobacterium formicicum</name>
    <dbReference type="NCBI Taxonomy" id="2162"/>
    <lineage>
        <taxon>Archaea</taxon>
        <taxon>Methanobacteriati</taxon>
        <taxon>Methanobacteriota</taxon>
        <taxon>Methanomada group</taxon>
        <taxon>Methanobacteria</taxon>
        <taxon>Methanobacteriales</taxon>
        <taxon>Methanobacteriaceae</taxon>
        <taxon>Methanobacterium</taxon>
    </lineage>
</organism>
<keyword evidence="5 7" id="KW-1133">Transmembrane helix</keyword>
<dbReference type="AlphaFoldDB" id="A0A089ZHG4"/>
<keyword evidence="12" id="KW-1185">Reference proteome</keyword>
<dbReference type="PROSITE" id="PS50850">
    <property type="entry name" value="MFS"/>
    <property type="match status" value="1"/>
</dbReference>
<feature type="transmembrane region" description="Helical" evidence="7">
    <location>
        <begin position="498"/>
        <end position="517"/>
    </location>
</feature>
<proteinExistence type="predicted"/>
<dbReference type="OrthoDB" id="117970at2157"/>
<evidence type="ECO:0000256" key="7">
    <source>
        <dbReference type="SAM" id="Phobius"/>
    </source>
</evidence>
<feature type="transmembrane region" description="Helical" evidence="7">
    <location>
        <begin position="372"/>
        <end position="392"/>
    </location>
</feature>
<accession>A0A089ZHG4</accession>
<feature type="transmembrane region" description="Helical" evidence="7">
    <location>
        <begin position="279"/>
        <end position="302"/>
    </location>
</feature>
<dbReference type="Proteomes" id="UP000029661">
    <property type="component" value="Chromosome"/>
</dbReference>
<reference evidence="9" key="1">
    <citation type="submission" date="2013-12" db="EMBL/GenBank/DDBJ databases">
        <title>The complete genome sequence of Methanobacterium sp. BRM9.</title>
        <authorList>
            <consortium name="Pastoral Greenhouse Gas Research Consortium"/>
            <person name="Kelly W.J."/>
            <person name="Leahy S.C."/>
            <person name="Perry R."/>
            <person name="Li D."/>
            <person name="Altermann E."/>
            <person name="Lambie S.C."/>
            <person name="Attwood G.T."/>
        </authorList>
    </citation>
    <scope>NUCLEOTIDE SEQUENCE [LARGE SCALE GENOMIC DNA]</scope>
    <source>
        <strain evidence="9">BRM9</strain>
    </source>
</reference>
<dbReference type="Proteomes" id="UP000062768">
    <property type="component" value="Chromosome I"/>
</dbReference>
<feature type="transmembrane region" description="Helical" evidence="7">
    <location>
        <begin position="164"/>
        <end position="181"/>
    </location>
</feature>
<feature type="domain" description="Major facilitator superfamily (MFS) profile" evidence="8">
    <location>
        <begin position="11"/>
        <end position="522"/>
    </location>
</feature>
<feature type="transmembrane region" description="Helical" evidence="7">
    <location>
        <begin position="49"/>
        <end position="66"/>
    </location>
</feature>
<evidence type="ECO:0000313" key="12">
    <source>
        <dbReference type="Proteomes" id="UP000062768"/>
    </source>
</evidence>
<feature type="transmembrane region" description="Helical" evidence="7">
    <location>
        <begin position="136"/>
        <end position="158"/>
    </location>
</feature>
<name>A0A089ZHG4_METFO</name>
<dbReference type="CDD" id="cd17321">
    <property type="entry name" value="MFS_MMR_MDR_like"/>
    <property type="match status" value="1"/>
</dbReference>
<feature type="transmembrane region" description="Helical" evidence="7">
    <location>
        <begin position="12"/>
        <end position="37"/>
    </location>
</feature>
<keyword evidence="3" id="KW-1003">Cell membrane</keyword>
<feature type="transmembrane region" description="Helical" evidence="7">
    <location>
        <begin position="421"/>
        <end position="442"/>
    </location>
</feature>
<evidence type="ECO:0000256" key="4">
    <source>
        <dbReference type="ARBA" id="ARBA00022692"/>
    </source>
</evidence>
<dbReference type="Pfam" id="PF07690">
    <property type="entry name" value="MFS_1"/>
    <property type="match status" value="1"/>
</dbReference>
<dbReference type="InterPro" id="IPR036259">
    <property type="entry name" value="MFS_trans_sf"/>
</dbReference>
<dbReference type="GO" id="GO:0005886">
    <property type="term" value="C:plasma membrane"/>
    <property type="evidence" value="ECO:0007669"/>
    <property type="project" value="UniProtKB-SubCell"/>
</dbReference>
<evidence type="ECO:0000313" key="11">
    <source>
        <dbReference type="Proteomes" id="UP000029661"/>
    </source>
</evidence>
<dbReference type="EMBL" id="CP006933">
    <property type="protein sequence ID" value="AIS31808.1"/>
    <property type="molecule type" value="Genomic_DNA"/>
</dbReference>
<dbReference type="GO" id="GO:0022857">
    <property type="term" value="F:transmembrane transporter activity"/>
    <property type="evidence" value="ECO:0007669"/>
    <property type="project" value="InterPro"/>
</dbReference>
<dbReference type="KEGG" id="mfc:BRM9_0992"/>
<evidence type="ECO:0000313" key="9">
    <source>
        <dbReference type="EMBL" id="AIS31808.1"/>
    </source>
</evidence>
<keyword evidence="2" id="KW-0813">Transport</keyword>
<evidence type="ECO:0000259" key="8">
    <source>
        <dbReference type="PROSITE" id="PS50850"/>
    </source>
</evidence>
<dbReference type="PRINTS" id="PR01036">
    <property type="entry name" value="TCRTETB"/>
</dbReference>
<reference evidence="10" key="2">
    <citation type="submission" date="2014-09" db="EMBL/GenBank/DDBJ databases">
        <authorList>
            <person name="Bishop-Lilly K.A."/>
            <person name="Broomall S.M."/>
            <person name="Chain P.S."/>
            <person name="Chertkov O."/>
            <person name="Coyne S.R."/>
            <person name="Daligault H.E."/>
            <person name="Davenport K.W."/>
            <person name="Erkkila T."/>
            <person name="Frey K.G."/>
            <person name="Gibbons H.S."/>
            <person name="Gu W."/>
            <person name="Jaissle J."/>
            <person name="Johnson S.L."/>
            <person name="Koroleva G.I."/>
            <person name="Ladner J.T."/>
            <person name="Lo C.-C."/>
            <person name="Minogue T.D."/>
            <person name="Munk C."/>
            <person name="Palacios G.F."/>
            <person name="Redden C.L."/>
            <person name="Rosenzweig C.N."/>
            <person name="Scholz M.B."/>
            <person name="Teshima H."/>
            <person name="Xu Y."/>
        </authorList>
    </citation>
    <scope>NUCLEOTIDE SEQUENCE</scope>
    <source>
        <strain evidence="10">Mb9</strain>
    </source>
</reference>
<evidence type="ECO:0000256" key="1">
    <source>
        <dbReference type="ARBA" id="ARBA00004651"/>
    </source>
</evidence>
<feature type="transmembrane region" description="Helical" evidence="7">
    <location>
        <begin position="78"/>
        <end position="96"/>
    </location>
</feature>
<dbReference type="Gene3D" id="1.20.1250.20">
    <property type="entry name" value="MFS general substrate transporter like domains"/>
    <property type="match status" value="1"/>
</dbReference>
<feature type="transmembrane region" description="Helical" evidence="7">
    <location>
        <begin position="314"/>
        <end position="335"/>
    </location>
</feature>
<dbReference type="PANTHER" id="PTHR42718">
    <property type="entry name" value="MAJOR FACILITATOR SUPERFAMILY MULTIDRUG TRANSPORTER MFSC"/>
    <property type="match status" value="1"/>
</dbReference>
<dbReference type="GeneID" id="26739595"/>
<dbReference type="InterPro" id="IPR020846">
    <property type="entry name" value="MFS_dom"/>
</dbReference>